<proteinExistence type="predicted"/>
<dbReference type="EMBL" id="JAQQDW010000067">
    <property type="protein sequence ID" value="MFM0106943.1"/>
    <property type="molecule type" value="Genomic_DNA"/>
</dbReference>
<evidence type="ECO:0000313" key="1">
    <source>
        <dbReference type="EMBL" id="MFM0106943.1"/>
    </source>
</evidence>
<protein>
    <submittedName>
        <fullName evidence="1">Histidinol phosphate phosphatase</fullName>
    </submittedName>
</protein>
<dbReference type="Proteomes" id="UP001629235">
    <property type="component" value="Unassembled WGS sequence"/>
</dbReference>
<reference evidence="1 2" key="1">
    <citation type="journal article" date="2024" name="Chem. Sci.">
        <title>Discovery of megapolipeptins by genome mining of a Burkholderiales bacteria collection.</title>
        <authorList>
            <person name="Paulo B.S."/>
            <person name="Recchia M.J.J."/>
            <person name="Lee S."/>
            <person name="Fergusson C.H."/>
            <person name="Romanowski S.B."/>
            <person name="Hernandez A."/>
            <person name="Krull N."/>
            <person name="Liu D.Y."/>
            <person name="Cavanagh H."/>
            <person name="Bos A."/>
            <person name="Gray C.A."/>
            <person name="Murphy B.T."/>
            <person name="Linington R.G."/>
            <person name="Eustaquio A.S."/>
        </authorList>
    </citation>
    <scope>NUCLEOTIDE SEQUENCE [LARGE SCALE GENOMIC DNA]</scope>
    <source>
        <strain evidence="1 2">RL18-126-BIB-B</strain>
    </source>
</reference>
<evidence type="ECO:0000313" key="2">
    <source>
        <dbReference type="Proteomes" id="UP001629235"/>
    </source>
</evidence>
<organism evidence="1 2">
    <name type="scientific">Paraburkholderia rhynchosiae</name>
    <dbReference type="NCBI Taxonomy" id="487049"/>
    <lineage>
        <taxon>Bacteria</taxon>
        <taxon>Pseudomonadati</taxon>
        <taxon>Pseudomonadota</taxon>
        <taxon>Betaproteobacteria</taxon>
        <taxon>Burkholderiales</taxon>
        <taxon>Burkholderiaceae</taxon>
        <taxon>Paraburkholderia</taxon>
    </lineage>
</organism>
<sequence>MEIALSGFGLFAARLANDAAAVSMSYFRRHPDTGTKPDRSPVTIADTSIEAQMRGTIRATYPDHGILGEEYGEQQLQSDYVWVIDPIDGTASFIIGLPLWGTLIAFLHRGEPVMGMLDVPALKERWTGTSDRCMAHAGTTCHTRHCLSLSDATVCATSRDMFADEERAVFDALTSRAKARRFGGDRYNYAMPTVPAWRTRI</sequence>
<keyword evidence="2" id="KW-1185">Reference proteome</keyword>
<name>A0ACC7NIV3_9BURK</name>
<gene>
    <name evidence="1" type="ORF">PQR01_26500</name>
</gene>
<comment type="caution">
    <text evidence="1">The sequence shown here is derived from an EMBL/GenBank/DDBJ whole genome shotgun (WGS) entry which is preliminary data.</text>
</comment>
<accession>A0ACC7NIV3</accession>